<proteinExistence type="predicted"/>
<name>A0A1I7U596_9PELO</name>
<dbReference type="Proteomes" id="UP000095282">
    <property type="component" value="Unplaced"/>
</dbReference>
<evidence type="ECO:0000313" key="1">
    <source>
        <dbReference type="Proteomes" id="UP000095282"/>
    </source>
</evidence>
<keyword evidence="1" id="KW-1185">Reference proteome</keyword>
<sequence>MITRNAHDYIKSVEWRKKKWKLKEFHSFPTLLSFGMHLDTKKLTVFYKNISNLQRLSKDRRLKVFSSNRRHR</sequence>
<organism evidence="1 2">
    <name type="scientific">Caenorhabditis tropicalis</name>
    <dbReference type="NCBI Taxonomy" id="1561998"/>
    <lineage>
        <taxon>Eukaryota</taxon>
        <taxon>Metazoa</taxon>
        <taxon>Ecdysozoa</taxon>
        <taxon>Nematoda</taxon>
        <taxon>Chromadorea</taxon>
        <taxon>Rhabditida</taxon>
        <taxon>Rhabditina</taxon>
        <taxon>Rhabditomorpha</taxon>
        <taxon>Rhabditoidea</taxon>
        <taxon>Rhabditidae</taxon>
        <taxon>Peloderinae</taxon>
        <taxon>Caenorhabditis</taxon>
    </lineage>
</organism>
<evidence type="ECO:0000313" key="2">
    <source>
        <dbReference type="WBParaSite" id="Csp11.Scaffold629.g14991.t1"/>
    </source>
</evidence>
<dbReference type="WBParaSite" id="Csp11.Scaffold629.g14991.t1">
    <property type="protein sequence ID" value="Csp11.Scaffold629.g14991.t1"/>
    <property type="gene ID" value="Csp11.Scaffold629.g14991"/>
</dbReference>
<accession>A0A1I7U596</accession>
<dbReference type="AlphaFoldDB" id="A0A1I7U596"/>
<reference evidence="2" key="1">
    <citation type="submission" date="2016-11" db="UniProtKB">
        <authorList>
            <consortium name="WormBaseParasite"/>
        </authorList>
    </citation>
    <scope>IDENTIFICATION</scope>
</reference>
<protein>
    <submittedName>
        <fullName evidence="2">Ovule protein</fullName>
    </submittedName>
</protein>